<dbReference type="OrthoDB" id="9795634at2"/>
<dbReference type="InterPro" id="IPR041698">
    <property type="entry name" value="Methyltransf_25"/>
</dbReference>
<reference evidence="3" key="1">
    <citation type="submission" date="2016-10" db="EMBL/GenBank/DDBJ databases">
        <title>Frankia sp. NRRL B-16386 Genome sequencing.</title>
        <authorList>
            <person name="Ghodhbane-Gtari F."/>
            <person name="Swanson E."/>
            <person name="Gueddou A."/>
            <person name="Hezbri K."/>
            <person name="Ktari K."/>
            <person name="Nouioui I."/>
            <person name="Morris K."/>
            <person name="Simpson S."/>
            <person name="Abebe-Akele F."/>
            <person name="Thomas K."/>
            <person name="Gtari M."/>
            <person name="Tisa L.S."/>
        </authorList>
    </citation>
    <scope>NUCLEOTIDE SEQUENCE [LARGE SCALE GENOMIC DNA]</scope>
    <source>
        <strain evidence="3">NRRL B-16386</strain>
    </source>
</reference>
<dbReference type="CDD" id="cd02440">
    <property type="entry name" value="AdoMet_MTases"/>
    <property type="match status" value="1"/>
</dbReference>
<dbReference type="Proteomes" id="UP000188929">
    <property type="component" value="Unassembled WGS sequence"/>
</dbReference>
<dbReference type="SUPFAM" id="SSF53335">
    <property type="entry name" value="S-adenosyl-L-methionine-dependent methyltransferases"/>
    <property type="match status" value="1"/>
</dbReference>
<dbReference type="InterPro" id="IPR029063">
    <property type="entry name" value="SAM-dependent_MTases_sf"/>
</dbReference>
<organism evidence="2 3">
    <name type="scientific">Pseudofrankia asymbiotica</name>
    <dbReference type="NCBI Taxonomy" id="1834516"/>
    <lineage>
        <taxon>Bacteria</taxon>
        <taxon>Bacillati</taxon>
        <taxon>Actinomycetota</taxon>
        <taxon>Actinomycetes</taxon>
        <taxon>Frankiales</taxon>
        <taxon>Frankiaceae</taxon>
        <taxon>Pseudofrankia</taxon>
    </lineage>
</organism>
<keyword evidence="2" id="KW-0808">Transferase</keyword>
<sequence length="285" mass="30207">MALGPTPTAPSVPTATPGPDLAAVKAKQQKTWSSGDFAVVGARIVLQSELLAEAADLRAGWRVLDVACGSGNAAIAAARSGTQAVGVDYVPALLDTARQRAAAEGLDVEFRVGDAEDLPVPDGSFDAVLSVFGSMFAPDHRRAAAELVRAARPGGVIGLVSWTPSGFIGEMFRAITKHVPGPKGVQSPMSWGTDTHLAELFGDAAAEIRSVERTCVFRFASPEEFVGFFRRWYGPTLKAFEALDDDGRDDLGADLADLARRWDRHQDGGSVALPSTYLETIITLR</sequence>
<evidence type="ECO:0000313" key="2">
    <source>
        <dbReference type="EMBL" id="ONH25767.1"/>
    </source>
</evidence>
<evidence type="ECO:0000259" key="1">
    <source>
        <dbReference type="Pfam" id="PF13649"/>
    </source>
</evidence>
<gene>
    <name evidence="2" type="ORF">BL253_26680</name>
</gene>
<dbReference type="STRING" id="1834516.BL253_26680"/>
<dbReference type="Gene3D" id="3.40.50.150">
    <property type="entry name" value="Vaccinia Virus protein VP39"/>
    <property type="match status" value="1"/>
</dbReference>
<accession>A0A1V2I4M1</accession>
<dbReference type="GO" id="GO:0032259">
    <property type="term" value="P:methylation"/>
    <property type="evidence" value="ECO:0007669"/>
    <property type="project" value="UniProtKB-KW"/>
</dbReference>
<dbReference type="EMBL" id="MOMC01000057">
    <property type="protein sequence ID" value="ONH25767.1"/>
    <property type="molecule type" value="Genomic_DNA"/>
</dbReference>
<name>A0A1V2I4M1_9ACTN</name>
<dbReference type="PANTHER" id="PTHR43591:SF24">
    <property type="entry name" value="2-METHOXY-6-POLYPRENYL-1,4-BENZOQUINOL METHYLASE, MITOCHONDRIAL"/>
    <property type="match status" value="1"/>
</dbReference>
<proteinExistence type="predicted"/>
<keyword evidence="2" id="KW-0489">Methyltransferase</keyword>
<evidence type="ECO:0000313" key="3">
    <source>
        <dbReference type="Proteomes" id="UP000188929"/>
    </source>
</evidence>
<protein>
    <submittedName>
        <fullName evidence="2">SAM-dependent methyltransferase</fullName>
    </submittedName>
</protein>
<dbReference type="AlphaFoldDB" id="A0A1V2I4M1"/>
<dbReference type="GO" id="GO:0008757">
    <property type="term" value="F:S-adenosylmethionine-dependent methyltransferase activity"/>
    <property type="evidence" value="ECO:0007669"/>
    <property type="project" value="InterPro"/>
</dbReference>
<dbReference type="Pfam" id="PF13649">
    <property type="entry name" value="Methyltransf_25"/>
    <property type="match status" value="1"/>
</dbReference>
<dbReference type="PANTHER" id="PTHR43591">
    <property type="entry name" value="METHYLTRANSFERASE"/>
    <property type="match status" value="1"/>
</dbReference>
<comment type="caution">
    <text evidence="2">The sequence shown here is derived from an EMBL/GenBank/DDBJ whole genome shotgun (WGS) entry which is preliminary data.</text>
</comment>
<dbReference type="RefSeq" id="WP_076820129.1">
    <property type="nucleotide sequence ID" value="NZ_MOMC01000057.1"/>
</dbReference>
<feature type="domain" description="Methyltransferase" evidence="1">
    <location>
        <begin position="63"/>
        <end position="155"/>
    </location>
</feature>
<keyword evidence="3" id="KW-1185">Reference proteome</keyword>